<feature type="domain" description="EamA" evidence="8">
    <location>
        <begin position="161"/>
        <end position="297"/>
    </location>
</feature>
<dbReference type="InterPro" id="IPR037185">
    <property type="entry name" value="EmrE-like"/>
</dbReference>
<feature type="transmembrane region" description="Helical" evidence="6">
    <location>
        <begin position="135"/>
        <end position="154"/>
    </location>
</feature>
<feature type="transmembrane region" description="Helical" evidence="6">
    <location>
        <begin position="224"/>
        <end position="243"/>
    </location>
</feature>
<dbReference type="OrthoDB" id="1728340at2759"/>
<evidence type="ECO:0000256" key="2">
    <source>
        <dbReference type="ARBA" id="ARBA00007635"/>
    </source>
</evidence>
<protein>
    <recommendedName>
        <fullName evidence="6">WAT1-related protein</fullName>
    </recommendedName>
</protein>
<dbReference type="EMBL" id="CP031043">
    <property type="protein sequence ID" value="QDZ23506.1"/>
    <property type="molecule type" value="Genomic_DNA"/>
</dbReference>
<reference evidence="9 10" key="1">
    <citation type="submission" date="2018-07" db="EMBL/GenBank/DDBJ databases">
        <title>The complete nuclear genome of the prasinophyte Chloropicon primus (CCMP1205).</title>
        <authorList>
            <person name="Pombert J.-F."/>
            <person name="Otis C."/>
            <person name="Turmel M."/>
            <person name="Lemieux C."/>
        </authorList>
    </citation>
    <scope>NUCLEOTIDE SEQUENCE [LARGE SCALE GENOMIC DNA]</scope>
    <source>
        <strain evidence="9 10">CCMP1205</strain>
    </source>
</reference>
<dbReference type="PANTHER" id="PTHR31218">
    <property type="entry name" value="WAT1-RELATED PROTEIN"/>
    <property type="match status" value="1"/>
</dbReference>
<feature type="transmembrane region" description="Helical" evidence="6">
    <location>
        <begin position="191"/>
        <end position="212"/>
    </location>
</feature>
<comment type="subcellular location">
    <subcellularLocation>
        <location evidence="1 6">Membrane</location>
        <topology evidence="1 6">Multi-pass membrane protein</topology>
    </subcellularLocation>
</comment>
<dbReference type="Proteomes" id="UP000316726">
    <property type="component" value="Chromosome 10"/>
</dbReference>
<feature type="transmembrane region" description="Helical" evidence="6">
    <location>
        <begin position="160"/>
        <end position="179"/>
    </location>
</feature>
<keyword evidence="10" id="KW-1185">Reference proteome</keyword>
<evidence type="ECO:0000259" key="8">
    <source>
        <dbReference type="Pfam" id="PF00892"/>
    </source>
</evidence>
<feature type="transmembrane region" description="Helical" evidence="6">
    <location>
        <begin position="105"/>
        <end position="123"/>
    </location>
</feature>
<organism evidence="9 10">
    <name type="scientific">Chloropicon primus</name>
    <dbReference type="NCBI Taxonomy" id="1764295"/>
    <lineage>
        <taxon>Eukaryota</taxon>
        <taxon>Viridiplantae</taxon>
        <taxon>Chlorophyta</taxon>
        <taxon>Chloropicophyceae</taxon>
        <taxon>Chloropicales</taxon>
        <taxon>Chloropicaceae</taxon>
        <taxon>Chloropicon</taxon>
    </lineage>
</organism>
<evidence type="ECO:0000256" key="4">
    <source>
        <dbReference type="ARBA" id="ARBA00022989"/>
    </source>
</evidence>
<evidence type="ECO:0000313" key="10">
    <source>
        <dbReference type="Proteomes" id="UP000316726"/>
    </source>
</evidence>
<dbReference type="InterPro" id="IPR030184">
    <property type="entry name" value="WAT1-related"/>
</dbReference>
<name>A0A5B8MT76_9CHLO</name>
<dbReference type="InterPro" id="IPR000620">
    <property type="entry name" value="EamA_dom"/>
</dbReference>
<evidence type="ECO:0000256" key="6">
    <source>
        <dbReference type="RuleBase" id="RU363077"/>
    </source>
</evidence>
<dbReference type="SUPFAM" id="SSF103481">
    <property type="entry name" value="Multidrug resistance efflux transporter EmrE"/>
    <property type="match status" value="2"/>
</dbReference>
<sequence>MRNVQGGLLSVAVINAIYNIIAQVIGKSSRHHGGIDPIVFSTYRDAAACPILYCIALSQGRHQENRRSWWPNTKADVARIALQGFLGIYMNQLLFLLGVELTNGTTGSICNLTLPVFAAAIGMCTGREKFKWSTILGVCLAILGAFCMKVGTGTAKGDSLLGIVVLLVGSFASAVYYIIQKETLKRYGAVLVTSWEYFFGFGFMALSAVLFADYGGESWRLSKIGVIALTFAVLFNSVLKYLLNSICNKYVSATVLTAWSTIVPVFTAALSFILLKEPLHLSYLGSLPVMLGIWIVMAARETTSSTTGKASPASYKHLVESEQN</sequence>
<dbReference type="GO" id="GO:0016020">
    <property type="term" value="C:membrane"/>
    <property type="evidence" value="ECO:0007669"/>
    <property type="project" value="UniProtKB-SubCell"/>
</dbReference>
<evidence type="ECO:0000256" key="1">
    <source>
        <dbReference type="ARBA" id="ARBA00004141"/>
    </source>
</evidence>
<feature type="transmembrane region" description="Helical" evidence="6">
    <location>
        <begin position="38"/>
        <end position="56"/>
    </location>
</feature>
<keyword evidence="4 6" id="KW-1133">Transmembrane helix</keyword>
<dbReference type="AlphaFoldDB" id="A0A5B8MT76"/>
<evidence type="ECO:0000256" key="3">
    <source>
        <dbReference type="ARBA" id="ARBA00022692"/>
    </source>
</evidence>
<proteinExistence type="inferred from homology"/>
<evidence type="ECO:0000313" key="9">
    <source>
        <dbReference type="EMBL" id="QDZ23506.1"/>
    </source>
</evidence>
<feature type="domain" description="EamA" evidence="8">
    <location>
        <begin position="9"/>
        <end position="148"/>
    </location>
</feature>
<keyword evidence="5 6" id="KW-0472">Membrane</keyword>
<accession>A0A5B8MT76</accession>
<dbReference type="Pfam" id="PF00892">
    <property type="entry name" value="EamA"/>
    <property type="match status" value="2"/>
</dbReference>
<evidence type="ECO:0000256" key="5">
    <source>
        <dbReference type="ARBA" id="ARBA00023136"/>
    </source>
</evidence>
<keyword evidence="3 6" id="KW-0812">Transmembrane</keyword>
<feature type="transmembrane region" description="Helical" evidence="6">
    <location>
        <begin position="7"/>
        <end position="26"/>
    </location>
</feature>
<evidence type="ECO:0000256" key="7">
    <source>
        <dbReference type="SAM" id="MobiDB-lite"/>
    </source>
</evidence>
<feature type="transmembrane region" description="Helical" evidence="6">
    <location>
        <begin position="77"/>
        <end position="99"/>
    </location>
</feature>
<dbReference type="GO" id="GO:0022857">
    <property type="term" value="F:transmembrane transporter activity"/>
    <property type="evidence" value="ECO:0007669"/>
    <property type="project" value="InterPro"/>
</dbReference>
<feature type="transmembrane region" description="Helical" evidence="6">
    <location>
        <begin position="281"/>
        <end position="299"/>
    </location>
</feature>
<feature type="transmembrane region" description="Helical" evidence="6">
    <location>
        <begin position="250"/>
        <end position="275"/>
    </location>
</feature>
<feature type="region of interest" description="Disordered" evidence="7">
    <location>
        <begin position="305"/>
        <end position="324"/>
    </location>
</feature>
<gene>
    <name evidence="9" type="ORF">A3770_10p60240</name>
</gene>
<comment type="similarity">
    <text evidence="2 6">Belongs to the drug/metabolite transporter (DMT) superfamily. Plant drug/metabolite exporter (P-DME) (TC 2.A.7.4) family.</text>
</comment>